<feature type="chain" id="PRO_5045815826" description="NDxxF motif lipoprotein" evidence="1">
    <location>
        <begin position="20"/>
        <end position="169"/>
    </location>
</feature>
<evidence type="ECO:0000313" key="2">
    <source>
        <dbReference type="EMBL" id="QQP10896.1"/>
    </source>
</evidence>
<keyword evidence="3" id="KW-1185">Reference proteome</keyword>
<dbReference type="RefSeq" id="WP_053595643.1">
    <property type="nucleotide sequence ID" value="NZ_CP067341.1"/>
</dbReference>
<gene>
    <name evidence="2" type="ORF">FJQ98_16760</name>
</gene>
<organism evidence="2 3">
    <name type="scientific">Lysinibacillus agricola</name>
    <dbReference type="NCBI Taxonomy" id="2590012"/>
    <lineage>
        <taxon>Bacteria</taxon>
        <taxon>Bacillati</taxon>
        <taxon>Bacillota</taxon>
        <taxon>Bacilli</taxon>
        <taxon>Bacillales</taxon>
        <taxon>Bacillaceae</taxon>
        <taxon>Lysinibacillus</taxon>
    </lineage>
</organism>
<dbReference type="EMBL" id="CP067341">
    <property type="protein sequence ID" value="QQP10896.1"/>
    <property type="molecule type" value="Genomic_DNA"/>
</dbReference>
<evidence type="ECO:0000313" key="3">
    <source>
        <dbReference type="Proteomes" id="UP000596049"/>
    </source>
</evidence>
<evidence type="ECO:0008006" key="4">
    <source>
        <dbReference type="Google" id="ProtNLM"/>
    </source>
</evidence>
<proteinExistence type="predicted"/>
<reference evidence="2 3" key="1">
    <citation type="submission" date="2020-01" db="EMBL/GenBank/DDBJ databases">
        <authorList>
            <person name="Liu G."/>
            <person name="Liu B."/>
        </authorList>
    </citation>
    <scope>NUCLEOTIDE SEQUENCE [LARGE SCALE GENOMIC DNA]</scope>
    <source>
        <strain evidence="2 3">FJAT-51161</strain>
    </source>
</reference>
<name>A0ABX7AMB3_9BACI</name>
<dbReference type="PROSITE" id="PS51257">
    <property type="entry name" value="PROKAR_LIPOPROTEIN"/>
    <property type="match status" value="1"/>
</dbReference>
<accession>A0ABX7AMB3</accession>
<sequence>MKFNRLWMVLICFSFLLSACGKENNEKVSASAEPKVDLSSYPVGVQERKISLEYYNILLEANTKLGEFNKNLKNASGNDIEEKKNLYRKFLVYVNGVSYTPVNDAEKEIDNYFSSFLYNAKLYSEHQIKSYDSKSELDSSVAKDYAINAQNDMLMVTEIMDKYQLFNEN</sequence>
<dbReference type="Proteomes" id="UP000596049">
    <property type="component" value="Chromosome"/>
</dbReference>
<feature type="signal peptide" evidence="1">
    <location>
        <begin position="1"/>
        <end position="19"/>
    </location>
</feature>
<evidence type="ECO:0000256" key="1">
    <source>
        <dbReference type="SAM" id="SignalP"/>
    </source>
</evidence>
<protein>
    <recommendedName>
        <fullName evidence="4">NDxxF motif lipoprotein</fullName>
    </recommendedName>
</protein>
<keyword evidence="1" id="KW-0732">Signal</keyword>